<feature type="domain" description="DUF4246" evidence="1">
    <location>
        <begin position="163"/>
        <end position="380"/>
    </location>
</feature>
<gene>
    <name evidence="2" type="ORF">Focb16_v009887</name>
</gene>
<dbReference type="InterPro" id="IPR025340">
    <property type="entry name" value="DUF4246"/>
</dbReference>
<sequence length="407" mass="47551">MARTRDLRPESLTPDEEKILSTCHAMSKLIQEQWGTFNAWVGANSPPRRDTKSWIATTHDLEYNTFSTSEIGLLIKRAKFLYGMKIPNQNSQKGFVGRKPGLELPLGYIPEPKHRFPLLFMEDNYEEGWQAATLTIRESCMLKLVDKLSDKPEWWRKVRDHDIANSKDWHPGSEDQVLDLVHPSLWPLVYGRSRVLQDQVINLKNALASCGTSVILSAPGTKQTTHVFGKGDFYRPGEVMLSKKFQWLPCDTDLNPETGKVKIMSYINNLYPVQHAYLYLIIEQLIEKFLPAWDIIYNWEMQFSVQRLTTIEAVYEECPCPKLCQENDSYGCAPWRRPLNEDREPRYKEEEEDYDEITHKKVQEYKENPKRSRLDDAWFAITHSGSTPRRRPSSRELYENQPFRCQI</sequence>
<organism evidence="2 3">
    <name type="scientific">Fusarium oxysporum f. sp. cubense</name>
    <dbReference type="NCBI Taxonomy" id="61366"/>
    <lineage>
        <taxon>Eukaryota</taxon>
        <taxon>Fungi</taxon>
        <taxon>Dikarya</taxon>
        <taxon>Ascomycota</taxon>
        <taxon>Pezizomycotina</taxon>
        <taxon>Sordariomycetes</taxon>
        <taxon>Hypocreomycetidae</taxon>
        <taxon>Hypocreales</taxon>
        <taxon>Nectriaceae</taxon>
        <taxon>Fusarium</taxon>
        <taxon>Fusarium oxysporum species complex</taxon>
    </lineage>
</organism>
<name>A0A559L1V2_FUSOC</name>
<dbReference type="PANTHER" id="PTHR33119">
    <property type="entry name" value="IFI3P"/>
    <property type="match status" value="1"/>
</dbReference>
<comment type="caution">
    <text evidence="2">The sequence shown here is derived from an EMBL/GenBank/DDBJ whole genome shotgun (WGS) entry which is preliminary data.</text>
</comment>
<accession>A0A559L1V2</accession>
<dbReference type="EMBL" id="SRMI01000007">
    <property type="protein sequence ID" value="TVY66708.1"/>
    <property type="molecule type" value="Genomic_DNA"/>
</dbReference>
<evidence type="ECO:0000313" key="3">
    <source>
        <dbReference type="Proteomes" id="UP000320707"/>
    </source>
</evidence>
<dbReference type="AlphaFoldDB" id="A0A559L1V2"/>
<evidence type="ECO:0000313" key="2">
    <source>
        <dbReference type="EMBL" id="TVY66708.1"/>
    </source>
</evidence>
<dbReference type="Pfam" id="PF14033">
    <property type="entry name" value="DUF4246"/>
    <property type="match status" value="1"/>
</dbReference>
<dbReference type="PANTHER" id="PTHR33119:SF1">
    <property type="entry name" value="FE2OG DIOXYGENASE DOMAIN-CONTAINING PROTEIN"/>
    <property type="match status" value="1"/>
</dbReference>
<protein>
    <recommendedName>
        <fullName evidence="1">DUF4246 domain-containing protein</fullName>
    </recommendedName>
</protein>
<evidence type="ECO:0000259" key="1">
    <source>
        <dbReference type="Pfam" id="PF14033"/>
    </source>
</evidence>
<reference evidence="2 3" key="1">
    <citation type="journal article" date="2019" name="Microbiol. Resour. Announc.">
        <title>High-quality draft genome sequence of Fusarium oxysporum f. sp. cubense strain 160527, a causal agent of Panama disease.</title>
        <authorList>
            <person name="Asai S."/>
            <person name="Ayukawa Y."/>
            <person name="Gan P."/>
            <person name="Masuda S."/>
            <person name="Komatsu K."/>
            <person name="Shirasu K."/>
            <person name="Arie T."/>
        </authorList>
    </citation>
    <scope>NUCLEOTIDE SEQUENCE [LARGE SCALE GENOMIC DNA]</scope>
    <source>
        <strain evidence="2 3">160527</strain>
    </source>
</reference>
<dbReference type="Proteomes" id="UP000320707">
    <property type="component" value="Unassembled WGS sequence"/>
</dbReference>
<dbReference type="InterPro" id="IPR049192">
    <property type="entry name" value="DUF4246_C"/>
</dbReference>
<proteinExistence type="predicted"/>